<reference evidence="3 4" key="2">
    <citation type="journal article" date="2012" name="Eukaryot. Cell">
        <title>Genome update of Botrytis cinerea strains B05.10 and T4.</title>
        <authorList>
            <person name="Staats M."/>
            <person name="van Kan J.A."/>
        </authorList>
    </citation>
    <scope>NUCLEOTIDE SEQUENCE [LARGE SCALE GENOMIC DNA]</scope>
    <source>
        <strain evidence="3 4">B05.10</strain>
    </source>
</reference>
<dbReference type="PANTHER" id="PTHR21366:SF14">
    <property type="entry name" value="GLYOXALASE DOMAIN-CONTAINING PROTEIN 5"/>
    <property type="match status" value="1"/>
</dbReference>
<organism evidence="3 4">
    <name type="scientific">Botryotinia fuckeliana (strain B05.10)</name>
    <name type="common">Noble rot fungus</name>
    <name type="synonym">Botrytis cinerea</name>
    <dbReference type="NCBI Taxonomy" id="332648"/>
    <lineage>
        <taxon>Eukaryota</taxon>
        <taxon>Fungi</taxon>
        <taxon>Dikarya</taxon>
        <taxon>Ascomycota</taxon>
        <taxon>Pezizomycotina</taxon>
        <taxon>Leotiomycetes</taxon>
        <taxon>Helotiales</taxon>
        <taxon>Sclerotiniaceae</taxon>
        <taxon>Botrytis</taxon>
    </lineage>
</organism>
<evidence type="ECO:0000259" key="2">
    <source>
        <dbReference type="PROSITE" id="PS51819"/>
    </source>
</evidence>
<dbReference type="Gene3D" id="3.10.180.10">
    <property type="entry name" value="2,3-Dihydroxybiphenyl 1,2-Dioxygenase, domain 1"/>
    <property type="match status" value="1"/>
</dbReference>
<gene>
    <name evidence="3" type="ORF">BCIN_08g03430</name>
</gene>
<reference evidence="3 4" key="1">
    <citation type="journal article" date="2011" name="PLoS Genet.">
        <title>Genomic analysis of the necrotrophic fungal pathogens Sclerotinia sclerotiorum and Botrytis cinerea.</title>
        <authorList>
            <person name="Amselem J."/>
            <person name="Cuomo C.A."/>
            <person name="van Kan J.A."/>
            <person name="Viaud M."/>
            <person name="Benito E.P."/>
            <person name="Couloux A."/>
            <person name="Coutinho P.M."/>
            <person name="de Vries R.P."/>
            <person name="Dyer P.S."/>
            <person name="Fillinger S."/>
            <person name="Fournier E."/>
            <person name="Gout L."/>
            <person name="Hahn M."/>
            <person name="Kohn L."/>
            <person name="Lapalu N."/>
            <person name="Plummer K.M."/>
            <person name="Pradier J.M."/>
            <person name="Quevillon E."/>
            <person name="Sharon A."/>
            <person name="Simon A."/>
            <person name="ten Have A."/>
            <person name="Tudzynski B."/>
            <person name="Tudzynski P."/>
            <person name="Wincker P."/>
            <person name="Andrew M."/>
            <person name="Anthouard V."/>
            <person name="Beever R.E."/>
            <person name="Beffa R."/>
            <person name="Benoit I."/>
            <person name="Bouzid O."/>
            <person name="Brault B."/>
            <person name="Chen Z."/>
            <person name="Choquer M."/>
            <person name="Collemare J."/>
            <person name="Cotton P."/>
            <person name="Danchin E.G."/>
            <person name="Da Silva C."/>
            <person name="Gautier A."/>
            <person name="Giraud C."/>
            <person name="Giraud T."/>
            <person name="Gonzalez C."/>
            <person name="Grossetete S."/>
            <person name="Guldener U."/>
            <person name="Henrissat B."/>
            <person name="Howlett B.J."/>
            <person name="Kodira C."/>
            <person name="Kretschmer M."/>
            <person name="Lappartient A."/>
            <person name="Leroch M."/>
            <person name="Levis C."/>
            <person name="Mauceli E."/>
            <person name="Neuveglise C."/>
            <person name="Oeser B."/>
            <person name="Pearson M."/>
            <person name="Poulain J."/>
            <person name="Poussereau N."/>
            <person name="Quesneville H."/>
            <person name="Rascle C."/>
            <person name="Schumacher J."/>
            <person name="Segurens B."/>
            <person name="Sexton A."/>
            <person name="Silva E."/>
            <person name="Sirven C."/>
            <person name="Soanes D.M."/>
            <person name="Talbot N.J."/>
            <person name="Templeton M."/>
            <person name="Yandava C."/>
            <person name="Yarden O."/>
            <person name="Zeng Q."/>
            <person name="Rollins J.A."/>
            <person name="Lebrun M.H."/>
            <person name="Dickman M."/>
        </authorList>
    </citation>
    <scope>NUCLEOTIDE SEQUENCE [LARGE SCALE GENOMIC DNA]</scope>
    <source>
        <strain evidence="3 4">B05.10</strain>
    </source>
</reference>
<name>A0A384JQ15_BOTFB</name>
<dbReference type="Pfam" id="PF00903">
    <property type="entry name" value="Glyoxalase"/>
    <property type="match status" value="1"/>
</dbReference>
<proteinExistence type="inferred from homology"/>
<dbReference type="EMBL" id="CP009812">
    <property type="protein sequence ID" value="ATZ52695.1"/>
    <property type="molecule type" value="Genomic_DNA"/>
</dbReference>
<dbReference type="KEGG" id="bfu:BCIN_08g03430"/>
<keyword evidence="4" id="KW-1185">Reference proteome</keyword>
<dbReference type="PANTHER" id="PTHR21366">
    <property type="entry name" value="GLYOXALASE FAMILY PROTEIN"/>
    <property type="match status" value="1"/>
</dbReference>
<accession>A0A384JQ15</accession>
<dbReference type="InterPro" id="IPR029068">
    <property type="entry name" value="Glyas_Bleomycin-R_OHBP_Dase"/>
</dbReference>
<sequence length="168" mass="18821">MSMFTRSIPKLINHTNLQHIRKMTFTPAAHIKSLDHLVLTVASIPRTAQWYKANLGMQAEQFVSSATPDITRHSLLFGSQKINLHELGKEFEPKAQNVKDGSADLCFITDDNVKDVRQRLIDAGVEMVDLSPEKTDEGIVVRTGAQGKLRSVYCRDPDGNLIEISNYI</sequence>
<reference evidence="3 4" key="3">
    <citation type="journal article" date="2017" name="Mol. Plant Pathol.">
        <title>A gapless genome sequence of the fungus Botrytis cinerea.</title>
        <authorList>
            <person name="Van Kan J.A."/>
            <person name="Stassen J.H."/>
            <person name="Mosbach A."/>
            <person name="Van Der Lee T.A."/>
            <person name="Faino L."/>
            <person name="Farmer A.D."/>
            <person name="Papasotiriou D.G."/>
            <person name="Zhou S."/>
            <person name="Seidl M.F."/>
            <person name="Cottam E."/>
            <person name="Edel D."/>
            <person name="Hahn M."/>
            <person name="Schwartz D.C."/>
            <person name="Dietrich R.A."/>
            <person name="Widdison S."/>
            <person name="Scalliet G."/>
        </authorList>
    </citation>
    <scope>NUCLEOTIDE SEQUENCE [LARGE SCALE GENOMIC DNA]</scope>
    <source>
        <strain evidence="3 4">B05.10</strain>
    </source>
</reference>
<protein>
    <recommendedName>
        <fullName evidence="2">VOC domain-containing protein</fullName>
    </recommendedName>
</protein>
<dbReference type="RefSeq" id="XP_024550367.1">
    <property type="nucleotide sequence ID" value="XM_024694577.1"/>
</dbReference>
<dbReference type="CDD" id="cd07253">
    <property type="entry name" value="GLOD5"/>
    <property type="match status" value="1"/>
</dbReference>
<dbReference type="InterPro" id="IPR037523">
    <property type="entry name" value="VOC_core"/>
</dbReference>
<dbReference type="InterPro" id="IPR004360">
    <property type="entry name" value="Glyas_Fos-R_dOase_dom"/>
</dbReference>
<dbReference type="SUPFAM" id="SSF54593">
    <property type="entry name" value="Glyoxalase/Bleomycin resistance protein/Dihydroxybiphenyl dioxygenase"/>
    <property type="match status" value="1"/>
</dbReference>
<dbReference type="Proteomes" id="UP000001798">
    <property type="component" value="Chromosome 8"/>
</dbReference>
<evidence type="ECO:0000313" key="4">
    <source>
        <dbReference type="Proteomes" id="UP000001798"/>
    </source>
</evidence>
<dbReference type="OrthoDB" id="5371818at2759"/>
<dbReference type="GeneID" id="36394404"/>
<dbReference type="InterPro" id="IPR050383">
    <property type="entry name" value="GlyoxalaseI/FosfomycinResist"/>
</dbReference>
<dbReference type="VEuPathDB" id="FungiDB:Bcin08g03430"/>
<evidence type="ECO:0000313" key="3">
    <source>
        <dbReference type="EMBL" id="ATZ52695.1"/>
    </source>
</evidence>
<comment type="similarity">
    <text evidence="1">Belongs to the glyoxalase I family.</text>
</comment>
<dbReference type="AlphaFoldDB" id="A0A384JQ15"/>
<dbReference type="PROSITE" id="PS51819">
    <property type="entry name" value="VOC"/>
    <property type="match status" value="1"/>
</dbReference>
<feature type="domain" description="VOC" evidence="2">
    <location>
        <begin position="33"/>
        <end position="167"/>
    </location>
</feature>
<evidence type="ECO:0000256" key="1">
    <source>
        <dbReference type="ARBA" id="ARBA00010363"/>
    </source>
</evidence>